<proteinExistence type="predicted"/>
<dbReference type="Proteomes" id="UP000005561">
    <property type="component" value="Unassembled WGS sequence"/>
</dbReference>
<comment type="caution">
    <text evidence="1">The sequence shown here is derived from an EMBL/GenBank/DDBJ whole genome shotgun (WGS) entry which is preliminary data.</text>
</comment>
<name>C6LH36_9FIRM</name>
<organism evidence="1 2">
    <name type="scientific">Marvinbryantia formatexigens DSM 14469</name>
    <dbReference type="NCBI Taxonomy" id="478749"/>
    <lineage>
        <taxon>Bacteria</taxon>
        <taxon>Bacillati</taxon>
        <taxon>Bacillota</taxon>
        <taxon>Clostridia</taxon>
        <taxon>Lachnospirales</taxon>
        <taxon>Lachnospiraceae</taxon>
        <taxon>Marvinbryantia</taxon>
    </lineage>
</organism>
<sequence>MLAARFYNMLYSLWKMAPYCCERSEYENYRTEFCHVDDTRQ</sequence>
<protein>
    <submittedName>
        <fullName evidence="1">Uncharacterized protein</fullName>
    </submittedName>
</protein>
<evidence type="ECO:0000313" key="2">
    <source>
        <dbReference type="Proteomes" id="UP000005561"/>
    </source>
</evidence>
<dbReference type="AlphaFoldDB" id="C6LH36"/>
<dbReference type="EMBL" id="ACCL02000013">
    <property type="protein sequence ID" value="EET60095.1"/>
    <property type="molecule type" value="Genomic_DNA"/>
</dbReference>
<keyword evidence="2" id="KW-1185">Reference proteome</keyword>
<reference evidence="1" key="1">
    <citation type="submission" date="2009-07" db="EMBL/GenBank/DDBJ databases">
        <authorList>
            <person name="Weinstock G."/>
            <person name="Sodergren E."/>
            <person name="Clifton S."/>
            <person name="Fulton L."/>
            <person name="Fulton B."/>
            <person name="Courtney L."/>
            <person name="Fronick C."/>
            <person name="Harrison M."/>
            <person name="Strong C."/>
            <person name="Farmer C."/>
            <person name="Delahaunty K."/>
            <person name="Markovic C."/>
            <person name="Hall O."/>
            <person name="Minx P."/>
            <person name="Tomlinson C."/>
            <person name="Mitreva M."/>
            <person name="Nelson J."/>
            <person name="Hou S."/>
            <person name="Wollam A."/>
            <person name="Pepin K.H."/>
            <person name="Johnson M."/>
            <person name="Bhonagiri V."/>
            <person name="Nash W.E."/>
            <person name="Warren W."/>
            <person name="Chinwalla A."/>
            <person name="Mardis E.R."/>
            <person name="Wilson R.K."/>
        </authorList>
    </citation>
    <scope>NUCLEOTIDE SEQUENCE [LARGE SCALE GENOMIC DNA]</scope>
    <source>
        <strain evidence="1">DSM 14469</strain>
    </source>
</reference>
<accession>C6LH36</accession>
<evidence type="ECO:0000313" key="1">
    <source>
        <dbReference type="EMBL" id="EET60095.1"/>
    </source>
</evidence>
<gene>
    <name evidence="1" type="ORF">BRYFOR_07946</name>
</gene>